<dbReference type="InterPro" id="IPR000792">
    <property type="entry name" value="Tscrpt_reg_LuxR_C"/>
</dbReference>
<dbReference type="Pfam" id="PF13401">
    <property type="entry name" value="AAA_22"/>
    <property type="match status" value="1"/>
</dbReference>
<reference evidence="3" key="1">
    <citation type="journal article" date="2019" name="Int. J. Syst. Evol. Microbiol.">
        <title>The Global Catalogue of Microorganisms (GCM) 10K type strain sequencing project: providing services to taxonomists for standard genome sequencing and annotation.</title>
        <authorList>
            <consortium name="The Broad Institute Genomics Platform"/>
            <consortium name="The Broad Institute Genome Sequencing Center for Infectious Disease"/>
            <person name="Wu L."/>
            <person name="Ma J."/>
        </authorList>
    </citation>
    <scope>NUCLEOTIDE SEQUENCE [LARGE SCALE GENOMIC DNA]</scope>
    <source>
        <strain evidence="3">JCM 18532</strain>
    </source>
</reference>
<organism evidence="2 3">
    <name type="scientific">Nocardioides endophyticus</name>
    <dbReference type="NCBI Taxonomy" id="1353775"/>
    <lineage>
        <taxon>Bacteria</taxon>
        <taxon>Bacillati</taxon>
        <taxon>Actinomycetota</taxon>
        <taxon>Actinomycetes</taxon>
        <taxon>Propionibacteriales</taxon>
        <taxon>Nocardioidaceae</taxon>
        <taxon>Nocardioides</taxon>
    </lineage>
</organism>
<dbReference type="SUPFAM" id="SSF52540">
    <property type="entry name" value="P-loop containing nucleoside triphosphate hydrolases"/>
    <property type="match status" value="1"/>
</dbReference>
<dbReference type="CDD" id="cd06170">
    <property type="entry name" value="LuxR_C_like"/>
    <property type="match status" value="1"/>
</dbReference>
<comment type="caution">
    <text evidence="2">The sequence shown here is derived from an EMBL/GenBank/DDBJ whole genome shotgun (WGS) entry which is preliminary data.</text>
</comment>
<protein>
    <submittedName>
        <fullName evidence="2">LuxR C-terminal-related transcriptional regulator</fullName>
    </submittedName>
</protein>
<feature type="domain" description="HTH luxR-type" evidence="1">
    <location>
        <begin position="698"/>
        <end position="763"/>
    </location>
</feature>
<dbReference type="InterPro" id="IPR049945">
    <property type="entry name" value="AAA_22"/>
</dbReference>
<dbReference type="InterPro" id="IPR016032">
    <property type="entry name" value="Sig_transdc_resp-reg_C-effctor"/>
</dbReference>
<dbReference type="Pfam" id="PF00196">
    <property type="entry name" value="GerE"/>
    <property type="match status" value="1"/>
</dbReference>
<evidence type="ECO:0000259" key="1">
    <source>
        <dbReference type="PROSITE" id="PS50043"/>
    </source>
</evidence>
<dbReference type="RefSeq" id="WP_345530349.1">
    <property type="nucleotide sequence ID" value="NZ_BAABKN010000043.1"/>
</dbReference>
<dbReference type="SUPFAM" id="SSF46894">
    <property type="entry name" value="C-terminal effector domain of the bipartite response regulators"/>
    <property type="match status" value="1"/>
</dbReference>
<accession>A0ABP8ZNZ7</accession>
<dbReference type="EMBL" id="BAABKN010000043">
    <property type="protein sequence ID" value="GAA4761111.1"/>
    <property type="molecule type" value="Genomic_DNA"/>
</dbReference>
<dbReference type="InterPro" id="IPR011990">
    <property type="entry name" value="TPR-like_helical_dom_sf"/>
</dbReference>
<dbReference type="Gene3D" id="1.25.40.10">
    <property type="entry name" value="Tetratricopeptide repeat domain"/>
    <property type="match status" value="1"/>
</dbReference>
<dbReference type="PANTHER" id="PTHR47691:SF3">
    <property type="entry name" value="HTH-TYPE TRANSCRIPTIONAL REGULATOR RV0890C-RELATED"/>
    <property type="match status" value="1"/>
</dbReference>
<dbReference type="SMART" id="SM00421">
    <property type="entry name" value="HTH_LUXR"/>
    <property type="match status" value="1"/>
</dbReference>
<dbReference type="PRINTS" id="PR00364">
    <property type="entry name" value="DISEASERSIST"/>
</dbReference>
<evidence type="ECO:0000313" key="3">
    <source>
        <dbReference type="Proteomes" id="UP001499882"/>
    </source>
</evidence>
<name>A0ABP8ZNZ7_9ACTN</name>
<dbReference type="Gene3D" id="3.40.50.300">
    <property type="entry name" value="P-loop containing nucleotide triphosphate hydrolases"/>
    <property type="match status" value="1"/>
</dbReference>
<dbReference type="Proteomes" id="UP001499882">
    <property type="component" value="Unassembled WGS sequence"/>
</dbReference>
<dbReference type="InterPro" id="IPR027417">
    <property type="entry name" value="P-loop_NTPase"/>
</dbReference>
<dbReference type="SUPFAM" id="SSF48452">
    <property type="entry name" value="TPR-like"/>
    <property type="match status" value="1"/>
</dbReference>
<evidence type="ECO:0000313" key="2">
    <source>
        <dbReference type="EMBL" id="GAA4761111.1"/>
    </source>
</evidence>
<dbReference type="PROSITE" id="PS50043">
    <property type="entry name" value="HTH_LUXR_2"/>
    <property type="match status" value="1"/>
</dbReference>
<dbReference type="InterPro" id="IPR036388">
    <property type="entry name" value="WH-like_DNA-bd_sf"/>
</dbReference>
<dbReference type="PRINTS" id="PR00038">
    <property type="entry name" value="HTHLUXR"/>
</dbReference>
<dbReference type="PROSITE" id="PS00622">
    <property type="entry name" value="HTH_LUXR_1"/>
    <property type="match status" value="1"/>
</dbReference>
<dbReference type="PANTHER" id="PTHR47691">
    <property type="entry name" value="REGULATOR-RELATED"/>
    <property type="match status" value="1"/>
</dbReference>
<keyword evidence="3" id="KW-1185">Reference proteome</keyword>
<gene>
    <name evidence="2" type="ORF">GCM10023350_54390</name>
</gene>
<dbReference type="Gene3D" id="1.10.10.10">
    <property type="entry name" value="Winged helix-like DNA-binding domain superfamily/Winged helix DNA-binding domain"/>
    <property type="match status" value="1"/>
</dbReference>
<proteinExistence type="predicted"/>
<sequence length="769" mass="84495">MEQSKIPADLTSFVGRERECRELDERLGSSRLLTLVGPGGVGKTRLAKELARRDGKDAAEVIAFVELAMLTEGNQLVAAVARALGSDLSEGINSTAALADRLGDRQVLLVLDNCEHLISSCGRFASAVLQSCPGVTVMATSREPLGILGEQTWAVPPLSLPSEGHGRGDGDAVRLFVDRARSVSPEFDPTSERMEKIGELVRRLDGIPLAIELAAVRSRSFDVEQMLTEEVPIFQVLDRGNEGAPARHQTLRNAIAWSYDLCASEEQALWGRLAVFSGSFNLSAAREICGGEGLSRDSIVPMIGNLVEKSVVTCEVVDGAYRYRLLESLRVFGLERCDQPESWRRRHRDYYFQLAQDSSRTLAGEEQIDTVRRLQGELANIRSAVDYSLTRESERLLGLEMTGALWFYWNACGHLRDGCRWLRRALSENPEPSSARARALWVLGWYEMVQGDNRSARIHLEAARDMGESIGDVGAAAAAMQFLGTVEEIDGNSSAAFTLLEDAQRYHRESGEDGALSILCSAQLAMSHSLAGRVADARQVCDAALVKAHAQDERWAASWVEWNRGLCDHLLGDTTRSSASLRAALTAKSSLRDWLGAAACVELLAWNATEDHAMLRAGRLLGIGDMLCLAMGGKSPLFGSPALNGTRARYEERIRAAVGEDSFDQEFHAGQSMDLDQAVAFALSTEVDDRSSMAVRTERRVDCLLTGRELEISRLIYRGLSNREIAAELTISRRTVEGHVNRILAKLHFRSRSQVAVWFARNEALESSD</sequence>